<feature type="region of interest" description="Disordered" evidence="1">
    <location>
        <begin position="263"/>
        <end position="432"/>
    </location>
</feature>
<evidence type="ECO:0000259" key="2">
    <source>
        <dbReference type="PROSITE" id="PS50174"/>
    </source>
</evidence>
<feature type="compositionally biased region" description="Basic and acidic residues" evidence="1">
    <location>
        <begin position="95"/>
        <end position="116"/>
    </location>
</feature>
<feature type="compositionally biased region" description="Basic residues" evidence="1">
    <location>
        <begin position="236"/>
        <end position="248"/>
    </location>
</feature>
<dbReference type="PROSITE" id="PS50174">
    <property type="entry name" value="G_PATCH"/>
    <property type="match status" value="1"/>
</dbReference>
<gene>
    <name evidence="3" type="ORF">pdam_00003187</name>
</gene>
<name>A0A3M6UB85_POCDA</name>
<dbReference type="GO" id="GO:0003676">
    <property type="term" value="F:nucleic acid binding"/>
    <property type="evidence" value="ECO:0007669"/>
    <property type="project" value="InterPro"/>
</dbReference>
<keyword evidence="4" id="KW-1185">Reference proteome</keyword>
<dbReference type="PANTHER" id="PTHR23149">
    <property type="entry name" value="G PATCH DOMAIN CONTAINING PROTEIN"/>
    <property type="match status" value="1"/>
</dbReference>
<dbReference type="Proteomes" id="UP000275408">
    <property type="component" value="Unassembled WGS sequence"/>
</dbReference>
<dbReference type="STRING" id="46731.A0A3M6UB85"/>
<dbReference type="GO" id="GO:0010521">
    <property type="term" value="F:telomerase inhibitor activity"/>
    <property type="evidence" value="ECO:0007669"/>
    <property type="project" value="TreeGrafter"/>
</dbReference>
<feature type="region of interest" description="Disordered" evidence="1">
    <location>
        <begin position="134"/>
        <end position="191"/>
    </location>
</feature>
<sequence>MAMLAEPKSKQKWSSDPRNTAWTNDTRRFGYQMLTKMGWESGKGLGAKEDGTKTHVKSVKRQQNLGLGAEKSHEDNWISHQVAFDDLLSQLNNHTENDNEEKSVKKAKSHEMEKKARQSRKRVFYNRFIQSKDLSSKSAEDMACIFGQRSKSAPGTPQEQSEDEESDESTASCPPPSSHGVQTINSGQSVQEYFEMKMREMKAARERRQTVEVSAIQEEIVTGKDYNEEVDESEPKRKKKKESKRKLKHAIENEELVNGVSVSHSFDVKCSAGKRKRNGAVEETKSGLENGCKPSKDRTEEKGKKKKAKEINSQTLEVDSSSLGRLEIAEGVKDKKKTSKRKSEKGIARLENEDLEKSSESKRRRDKTKGSFSDEKSFNETISEVEEANDEGNLRKKKKKKKKNQDVGNSLETVERMKNEKKKRKKDKKRKI</sequence>
<feature type="compositionally biased region" description="Basic residues" evidence="1">
    <location>
        <begin position="334"/>
        <end position="343"/>
    </location>
</feature>
<dbReference type="PANTHER" id="PTHR23149:SF27">
    <property type="entry name" value="PIN2_TERF1-INTERACTING TELOMERASE INHIBITOR 1"/>
    <property type="match status" value="1"/>
</dbReference>
<dbReference type="AlphaFoldDB" id="A0A3M6UB85"/>
<dbReference type="OrthoDB" id="29523at2759"/>
<dbReference type="InterPro" id="IPR050656">
    <property type="entry name" value="PINX1"/>
</dbReference>
<evidence type="ECO:0000313" key="3">
    <source>
        <dbReference type="EMBL" id="RMX50836.1"/>
    </source>
</evidence>
<protein>
    <recommendedName>
        <fullName evidence="2">G-patch domain-containing protein</fullName>
    </recommendedName>
</protein>
<feature type="region of interest" description="Disordered" evidence="1">
    <location>
        <begin position="89"/>
        <end position="120"/>
    </location>
</feature>
<reference evidence="3 4" key="1">
    <citation type="journal article" date="2018" name="Sci. Rep.">
        <title>Comparative analysis of the Pocillopora damicornis genome highlights role of immune system in coral evolution.</title>
        <authorList>
            <person name="Cunning R."/>
            <person name="Bay R.A."/>
            <person name="Gillette P."/>
            <person name="Baker A.C."/>
            <person name="Traylor-Knowles N."/>
        </authorList>
    </citation>
    <scope>NUCLEOTIDE SEQUENCE [LARGE SCALE GENOMIC DNA]</scope>
    <source>
        <strain evidence="3">RSMAS</strain>
        <tissue evidence="3">Whole animal</tissue>
    </source>
</reference>
<feature type="compositionally biased region" description="Polar residues" evidence="1">
    <location>
        <begin position="179"/>
        <end position="191"/>
    </location>
</feature>
<dbReference type="SMART" id="SM00443">
    <property type="entry name" value="G_patch"/>
    <property type="match status" value="1"/>
</dbReference>
<organism evidence="3 4">
    <name type="scientific">Pocillopora damicornis</name>
    <name type="common">Cauliflower coral</name>
    <name type="synonym">Millepora damicornis</name>
    <dbReference type="NCBI Taxonomy" id="46731"/>
    <lineage>
        <taxon>Eukaryota</taxon>
        <taxon>Metazoa</taxon>
        <taxon>Cnidaria</taxon>
        <taxon>Anthozoa</taxon>
        <taxon>Hexacorallia</taxon>
        <taxon>Scleractinia</taxon>
        <taxon>Astrocoeniina</taxon>
        <taxon>Pocilloporidae</taxon>
        <taxon>Pocillopora</taxon>
    </lineage>
</organism>
<feature type="domain" description="G-patch" evidence="2">
    <location>
        <begin position="26"/>
        <end position="72"/>
    </location>
</feature>
<proteinExistence type="predicted"/>
<feature type="compositionally biased region" description="Polar residues" evidence="1">
    <location>
        <begin position="311"/>
        <end position="323"/>
    </location>
</feature>
<feature type="region of interest" description="Disordered" evidence="1">
    <location>
        <begin position="1"/>
        <end position="26"/>
    </location>
</feature>
<feature type="region of interest" description="Disordered" evidence="1">
    <location>
        <begin position="217"/>
        <end position="248"/>
    </location>
</feature>
<feature type="compositionally biased region" description="Basic residues" evidence="1">
    <location>
        <begin position="419"/>
        <end position="432"/>
    </location>
</feature>
<accession>A0A3M6UB85</accession>
<evidence type="ECO:0000256" key="1">
    <source>
        <dbReference type="SAM" id="MobiDB-lite"/>
    </source>
</evidence>
<dbReference type="Pfam" id="PF01585">
    <property type="entry name" value="G-patch"/>
    <property type="match status" value="1"/>
</dbReference>
<feature type="compositionally biased region" description="Basic and acidic residues" evidence="1">
    <location>
        <begin position="294"/>
        <end position="303"/>
    </location>
</feature>
<feature type="region of interest" description="Disordered" evidence="1">
    <location>
        <begin position="42"/>
        <end position="68"/>
    </location>
</feature>
<dbReference type="InterPro" id="IPR000467">
    <property type="entry name" value="G_patch_dom"/>
</dbReference>
<comment type="caution">
    <text evidence="3">The sequence shown here is derived from an EMBL/GenBank/DDBJ whole genome shotgun (WGS) entry which is preliminary data.</text>
</comment>
<dbReference type="GO" id="GO:0005730">
    <property type="term" value="C:nucleolus"/>
    <property type="evidence" value="ECO:0007669"/>
    <property type="project" value="TreeGrafter"/>
</dbReference>
<feature type="compositionally biased region" description="Basic and acidic residues" evidence="1">
    <location>
        <begin position="344"/>
        <end position="378"/>
    </location>
</feature>
<dbReference type="EMBL" id="RCHS01001895">
    <property type="protein sequence ID" value="RMX50836.1"/>
    <property type="molecule type" value="Genomic_DNA"/>
</dbReference>
<dbReference type="OMA" id="HEDNWIS"/>
<evidence type="ECO:0000313" key="4">
    <source>
        <dbReference type="Proteomes" id="UP000275408"/>
    </source>
</evidence>